<feature type="transmembrane region" description="Helical" evidence="8">
    <location>
        <begin position="440"/>
        <end position="458"/>
    </location>
</feature>
<dbReference type="InterPro" id="IPR001463">
    <property type="entry name" value="Na/Ala_symport"/>
</dbReference>
<feature type="transmembrane region" description="Helical" evidence="8">
    <location>
        <begin position="233"/>
        <end position="254"/>
    </location>
</feature>
<evidence type="ECO:0000256" key="4">
    <source>
        <dbReference type="ARBA" id="ARBA00022475"/>
    </source>
</evidence>
<proteinExistence type="inferred from homology"/>
<protein>
    <submittedName>
        <fullName evidence="10">Alanine:cation symporter family protein</fullName>
    </submittedName>
</protein>
<feature type="transmembrane region" description="Helical" evidence="8">
    <location>
        <begin position="464"/>
        <end position="483"/>
    </location>
</feature>
<feature type="transmembrane region" description="Helical" evidence="8">
    <location>
        <begin position="393"/>
        <end position="419"/>
    </location>
</feature>
<keyword evidence="11" id="KW-1185">Reference proteome</keyword>
<dbReference type="PANTHER" id="PTHR30330:SF3">
    <property type="entry name" value="TRANSCRIPTIONAL REGULATOR, LRP FAMILY"/>
    <property type="match status" value="1"/>
</dbReference>
<organism evidence="10 11">
    <name type="scientific">Sneathiella marina</name>
    <dbReference type="NCBI Taxonomy" id="2950108"/>
    <lineage>
        <taxon>Bacteria</taxon>
        <taxon>Pseudomonadati</taxon>
        <taxon>Pseudomonadota</taxon>
        <taxon>Alphaproteobacteria</taxon>
        <taxon>Sneathiellales</taxon>
        <taxon>Sneathiellaceae</taxon>
        <taxon>Sneathiella</taxon>
    </lineage>
</organism>
<evidence type="ECO:0000256" key="7">
    <source>
        <dbReference type="ARBA" id="ARBA00023136"/>
    </source>
</evidence>
<evidence type="ECO:0000256" key="1">
    <source>
        <dbReference type="ARBA" id="ARBA00004651"/>
    </source>
</evidence>
<dbReference type="RefSeq" id="WP_251934901.1">
    <property type="nucleotide sequence ID" value="NZ_CP098747.1"/>
</dbReference>
<evidence type="ECO:0000256" key="9">
    <source>
        <dbReference type="SAM" id="SignalP"/>
    </source>
</evidence>
<dbReference type="Gene3D" id="1.20.1740.10">
    <property type="entry name" value="Amino acid/polyamine transporter I"/>
    <property type="match status" value="1"/>
</dbReference>
<feature type="transmembrane region" description="Helical" evidence="8">
    <location>
        <begin position="45"/>
        <end position="75"/>
    </location>
</feature>
<evidence type="ECO:0000256" key="2">
    <source>
        <dbReference type="ARBA" id="ARBA00009261"/>
    </source>
</evidence>
<feature type="signal peptide" evidence="9">
    <location>
        <begin position="1"/>
        <end position="21"/>
    </location>
</feature>
<comment type="similarity">
    <text evidence="2 8">Belongs to the alanine or glycine:cation symporter (AGCS) (TC 2.A.25) family.</text>
</comment>
<dbReference type="Pfam" id="PF01235">
    <property type="entry name" value="Na_Ala_symp"/>
    <property type="match status" value="1"/>
</dbReference>
<feature type="transmembrane region" description="Helical" evidence="8">
    <location>
        <begin position="296"/>
        <end position="318"/>
    </location>
</feature>
<keyword evidence="7 8" id="KW-0472">Membrane</keyword>
<feature type="transmembrane region" description="Helical" evidence="8">
    <location>
        <begin position="193"/>
        <end position="213"/>
    </location>
</feature>
<evidence type="ECO:0000256" key="8">
    <source>
        <dbReference type="RuleBase" id="RU363064"/>
    </source>
</evidence>
<feature type="chain" id="PRO_5046604125" evidence="9">
    <location>
        <begin position="22"/>
        <end position="508"/>
    </location>
</feature>
<reference evidence="10" key="1">
    <citation type="submission" date="2022-06" db="EMBL/GenBank/DDBJ databases">
        <title>Sneathiella actinostolidae sp. nov., isolated from a sea anemonein the Western Pacific Ocean.</title>
        <authorList>
            <person name="Wei M.J."/>
        </authorList>
    </citation>
    <scope>NUCLEOTIDE SEQUENCE</scope>
    <source>
        <strain evidence="10">PHK-P5</strain>
    </source>
</reference>
<dbReference type="PANTHER" id="PTHR30330">
    <property type="entry name" value="AGSS FAMILY TRANSPORTER, SODIUM-ALANINE"/>
    <property type="match status" value="1"/>
</dbReference>
<keyword evidence="8" id="KW-0769">Symport</keyword>
<feature type="transmembrane region" description="Helical" evidence="8">
    <location>
        <begin position="266"/>
        <end position="284"/>
    </location>
</feature>
<dbReference type="Proteomes" id="UP001056291">
    <property type="component" value="Chromosome"/>
</dbReference>
<keyword evidence="6 8" id="KW-1133">Transmembrane helix</keyword>
<keyword evidence="8" id="KW-0997">Cell inner membrane</keyword>
<comment type="subcellular location">
    <subcellularLocation>
        <location evidence="8">Cell inner membrane</location>
        <topology evidence="8">Multi-pass membrane protein</topology>
    </subcellularLocation>
    <subcellularLocation>
        <location evidence="1">Cell membrane</location>
        <topology evidence="1">Multi-pass membrane protein</topology>
    </subcellularLocation>
</comment>
<evidence type="ECO:0000256" key="5">
    <source>
        <dbReference type="ARBA" id="ARBA00022692"/>
    </source>
</evidence>
<keyword evidence="9" id="KW-0732">Signal</keyword>
<keyword evidence="3 8" id="KW-0813">Transport</keyword>
<evidence type="ECO:0000313" key="11">
    <source>
        <dbReference type="Proteomes" id="UP001056291"/>
    </source>
</evidence>
<accession>A0ABY4W419</accession>
<name>A0ABY4W419_9PROT</name>
<keyword evidence="4" id="KW-1003">Cell membrane</keyword>
<evidence type="ECO:0000313" key="10">
    <source>
        <dbReference type="EMBL" id="USG61717.1"/>
    </source>
</evidence>
<dbReference type="NCBIfam" id="TIGR00835">
    <property type="entry name" value="agcS"/>
    <property type="match status" value="1"/>
</dbReference>
<sequence>MTTRILLTFVTLLASTSTAHALEFHLIDDKINEFFTPLSAAALETMFYSVPIAGVSFPLIVGWLVLAATIFTIYFKFAQFRKIGHSFAILRGDYDKPGETGEISHFKALTTALSGTVGLGNIAGVAVAVSLGGPGATFWMIVAGLLGMSTKFAEAVLGVKYRQVNADGSISGGPMYYLTQGFAERGLGGIGKLLAIMFAVCCIGGAIGGGNMFQVNQSFDQFVTVTGGAESFFAGKGWLFGLIVAAVIGSVIIGGIKSIANVTSKLVPLMAVVYLGAGMVILAINYGHIGWAVSEIFAGAFTGQGVIGGAIGALIVGFQRAAFSNEAGIGSAAIAHAAVKTDEPVTQGYVAMLGPFFDTVVVCAMTALIIIVSEAHLTDLSGVQLTSAAFETVLPWFPILLTVAVILFALSTAIAWFYFGLKSWTYLVGESRKKDLCFKLIFCAFTVVGASADLAPVIDFSDVMIFAMSIPNVIGLYLLMPVVKAEVEKYWQKMATGEISSNRRAFAT</sequence>
<dbReference type="PRINTS" id="PR00175">
    <property type="entry name" value="NAALASMPORT"/>
</dbReference>
<keyword evidence="5 8" id="KW-0812">Transmembrane</keyword>
<dbReference type="EMBL" id="CP098747">
    <property type="protein sequence ID" value="USG61717.1"/>
    <property type="molecule type" value="Genomic_DNA"/>
</dbReference>
<feature type="transmembrane region" description="Helical" evidence="8">
    <location>
        <begin position="349"/>
        <end position="373"/>
    </location>
</feature>
<evidence type="ECO:0000256" key="3">
    <source>
        <dbReference type="ARBA" id="ARBA00022448"/>
    </source>
</evidence>
<gene>
    <name evidence="10" type="ORF">NBZ79_01855</name>
</gene>
<evidence type="ECO:0000256" key="6">
    <source>
        <dbReference type="ARBA" id="ARBA00022989"/>
    </source>
</evidence>